<evidence type="ECO:0000256" key="4">
    <source>
        <dbReference type="ARBA" id="ARBA00022801"/>
    </source>
</evidence>
<dbReference type="InterPro" id="IPR014017">
    <property type="entry name" value="DNA_helicase_UvrD-like_C"/>
</dbReference>
<gene>
    <name evidence="19" type="ORF">C445_17179</name>
    <name evidence="18" type="ORF">CHINAEXTREME_20370</name>
</gene>
<dbReference type="Gene3D" id="3.90.320.10">
    <property type="match status" value="1"/>
</dbReference>
<dbReference type="GO" id="GO:0003677">
    <property type="term" value="F:DNA binding"/>
    <property type="evidence" value="ECO:0007669"/>
    <property type="project" value="UniProtKB-KW"/>
</dbReference>
<evidence type="ECO:0000256" key="2">
    <source>
        <dbReference type="ARBA" id="ARBA00022741"/>
    </source>
</evidence>
<dbReference type="GO" id="GO:0000725">
    <property type="term" value="P:recombinational repair"/>
    <property type="evidence" value="ECO:0007669"/>
    <property type="project" value="TreeGrafter"/>
</dbReference>
<dbReference type="GO" id="GO:0005524">
    <property type="term" value="F:ATP binding"/>
    <property type="evidence" value="ECO:0007669"/>
    <property type="project" value="UniProtKB-UniRule"/>
</dbReference>
<evidence type="ECO:0000313" key="20">
    <source>
        <dbReference type="Proteomes" id="UP000011555"/>
    </source>
</evidence>
<dbReference type="PANTHER" id="PTHR11070">
    <property type="entry name" value="UVRD / RECB / PCRA DNA HELICASE FAMILY MEMBER"/>
    <property type="match status" value="1"/>
</dbReference>
<evidence type="ECO:0000256" key="5">
    <source>
        <dbReference type="ARBA" id="ARBA00022806"/>
    </source>
</evidence>
<dbReference type="RefSeq" id="WP_007143128.1">
    <property type="nucleotide sequence ID" value="NZ_AOLZ01000070.1"/>
</dbReference>
<geneLocation type="plasmid" evidence="18">
    <name>pHLAJ5I</name>
</geneLocation>
<dbReference type="GeneID" id="30923532"/>
<sequence>MTEETETETETETEPIQLTEEQQDALIQDRNVAITAGAGTGKTTTLAERYVTILDENPDLTPENIVTITFTRKAAAELTERVREEVYEKLERVDSADEYHRWRDVLDDLEDGYVHTIHAFCTRLLREQAVEAPVPLGFDVVDEDEAATLQREVVTEFLEQNQDVDDVALLAQLWNRDQLIDVLASLLDERPQSEAVLAAWQDADVDDYIDVLWETVCDLDAAAARETLYDDGLLDELETIAGQVDDQTTITDEDGLQAYQTLESVVEQLPADPDASDPHDCQRVILDLYDVCEKQNGGLYSSSGYVVGDRDDWGHYSAVYDDLKDVINTVIDAVEPHAEAVETTPGALEENSAHYALALMRVFEDVLAEYTTEKERRDTLDFPDVIETTLEFLRTNENVRERLQDQFAAVMVDEFQDTDPRQWELVKLLSGVDDGTASNVFLVGDEKQSIYGFRGADVTTFGDARADLQSVNASRGVDDVPDSEAAQPTALELSGNFRTLDEPLSFLNELFDRLFQPEGDDHEPFEAPPQDLTTERDRVEDIEGLTGSVEYLAVPDDAETAETIFGPDHPVADGALDHTIEAEAQGLAARLTHLFDDPPEIQDPDTGIHREATPDDVAILLRRRTHLDRYQRALEEYDIPYTVIGGVGFYDTPEVQALTNLFRVLGDPADDVSLYGVLRSPLFGFTDNRLAPVIADADSVWDALAETGDQQLADAFDCLSTWRTLSGCATPTDDGVLSWDQLLTRVIDDTGYIASISADERGRQAVANVEKFRDQVRTWSENGVHTAAGLLHRIDRQTEFDPREGEADIPGDTEGVRILTIHSAKGLEFPIVAVPDLGSDLNFGRSVDDHGYVRLVDGTDDAPPIPAVGGPDPSDAFAIEKTAVHEYADRQSRPQERAEAKRLLYVACTRTRDHLLLCGTHDLEIDESGSVELGDPADFAEADRWRDWLQPLLLENGELLEQTLQSGRAQSQIGDASYTVRTPPRPVDWQPAESDEKALPEISIPSPPAHTPGSRVAATTLVNEVAAASETDHSYGDSDSDESTGLSPTTFGTVVHRLTELRPPRDDWTGLIRRLSQMAGEEPTEADLQDAVEHAADAVEFVDRIEAESSLEATYDEYSVVARIDGTRIVGDIDRLLVTPDAYHIIDYKTNDLSSTTSTELAEHYRPQMLAYALALFQHDPDRDVRASLRFTDAGIEERFEWDTGEYAKVESKLRSMTELLS</sequence>
<keyword evidence="4 14" id="KW-0378">Hydrolase</keyword>
<keyword evidence="20" id="KW-1185">Reference proteome</keyword>
<reference evidence="19 20" key="2">
    <citation type="journal article" date="2014" name="PLoS Genet.">
        <title>Phylogenetically driven sequencing of extremely halophilic archaea reveals strategies for static and dynamic osmo-response.</title>
        <authorList>
            <person name="Becker E.A."/>
            <person name="Seitzer P.M."/>
            <person name="Tritt A."/>
            <person name="Larsen D."/>
            <person name="Krusor M."/>
            <person name="Yao A.I."/>
            <person name="Wu D."/>
            <person name="Madern D."/>
            <person name="Eisen J.A."/>
            <person name="Darling A.E."/>
            <person name="Facciotti M.T."/>
        </authorList>
    </citation>
    <scope>NUCLEOTIDE SEQUENCE [LARGE SCALE GENOMIC DNA]</scope>
    <source>
        <strain evidence="19 20">AJ5</strain>
    </source>
</reference>
<dbReference type="InterPro" id="IPR011335">
    <property type="entry name" value="Restrct_endonuc-II-like"/>
</dbReference>
<evidence type="ECO:0000256" key="15">
    <source>
        <dbReference type="SAM" id="MobiDB-lite"/>
    </source>
</evidence>
<evidence type="ECO:0000256" key="8">
    <source>
        <dbReference type="ARBA" id="ARBA00023125"/>
    </source>
</evidence>
<dbReference type="Proteomes" id="UP000186547">
    <property type="component" value="Plasmid pHLAJ5I"/>
</dbReference>
<dbReference type="EC" id="5.6.2.4" evidence="12"/>
<keyword evidence="8" id="KW-0238">DNA-binding</keyword>
<evidence type="ECO:0000256" key="3">
    <source>
        <dbReference type="ARBA" id="ARBA00022763"/>
    </source>
</evidence>
<evidence type="ECO:0000256" key="11">
    <source>
        <dbReference type="ARBA" id="ARBA00034617"/>
    </source>
</evidence>
<geneLocation type="plasmid" evidence="21">
    <name>phlaj5i</name>
</geneLocation>
<protein>
    <recommendedName>
        <fullName evidence="12">DNA 3'-5' helicase</fullName>
        <ecNumber evidence="12">5.6.2.4</ecNumber>
    </recommendedName>
</protein>
<comment type="catalytic activity">
    <reaction evidence="11">
        <text>Couples ATP hydrolysis with the unwinding of duplex DNA by translocating in the 3'-5' direction.</text>
        <dbReference type="EC" id="5.6.2.4"/>
    </reaction>
</comment>
<dbReference type="InterPro" id="IPR014016">
    <property type="entry name" value="UvrD-like_ATP-bd"/>
</dbReference>
<dbReference type="Pfam" id="PF12705">
    <property type="entry name" value="PDDEXK_1"/>
    <property type="match status" value="1"/>
</dbReference>
<feature type="domain" description="UvrD-like helicase ATP-binding" evidence="16">
    <location>
        <begin position="15"/>
        <end position="500"/>
    </location>
</feature>
<dbReference type="GO" id="GO:0004527">
    <property type="term" value="F:exonuclease activity"/>
    <property type="evidence" value="ECO:0007669"/>
    <property type="project" value="UniProtKB-KW"/>
</dbReference>
<keyword evidence="1" id="KW-0540">Nuclease</keyword>
<name>M0LA16_NATLA</name>
<evidence type="ECO:0000256" key="1">
    <source>
        <dbReference type="ARBA" id="ARBA00022722"/>
    </source>
</evidence>
<dbReference type="PROSITE" id="PS51217">
    <property type="entry name" value="UVRD_HELICASE_CTER"/>
    <property type="match status" value="1"/>
</dbReference>
<dbReference type="Pfam" id="PF00580">
    <property type="entry name" value="UvrD-helicase"/>
    <property type="match status" value="1"/>
</dbReference>
<dbReference type="InterPro" id="IPR000212">
    <property type="entry name" value="DNA_helicase_UvrD/REP"/>
</dbReference>
<dbReference type="SUPFAM" id="SSF52980">
    <property type="entry name" value="Restriction endonuclease-like"/>
    <property type="match status" value="1"/>
</dbReference>
<dbReference type="AlphaFoldDB" id="M0LA16"/>
<accession>M0LA16</accession>
<keyword evidence="9" id="KW-0234">DNA repair</keyword>
<dbReference type="PATRIC" id="fig|358396.7.peg.3472"/>
<dbReference type="Gene3D" id="1.10.486.10">
    <property type="entry name" value="PCRA, domain 4"/>
    <property type="match status" value="1"/>
</dbReference>
<dbReference type="GO" id="GO:0043138">
    <property type="term" value="F:3'-5' DNA helicase activity"/>
    <property type="evidence" value="ECO:0007669"/>
    <property type="project" value="UniProtKB-EC"/>
</dbReference>
<reference evidence="18" key="3">
    <citation type="submission" date="2017-01" db="EMBL/GenBank/DDBJ databases">
        <authorList>
            <person name="Mah S.A."/>
            <person name="Swanson W.J."/>
            <person name="Moy G.W."/>
            <person name="Vacquier V.D."/>
        </authorList>
    </citation>
    <scope>NUCLEOTIDE SEQUENCE</scope>
    <source>
        <strain evidence="18">AJ5</strain>
        <plasmid evidence="18">pHLAJ5I</plasmid>
    </source>
</reference>
<dbReference type="InterPro" id="IPR027417">
    <property type="entry name" value="P-loop_NTPase"/>
</dbReference>
<evidence type="ECO:0000256" key="6">
    <source>
        <dbReference type="ARBA" id="ARBA00022839"/>
    </source>
</evidence>
<dbReference type="InterPro" id="IPR038726">
    <property type="entry name" value="PDDEXK_AddAB-type"/>
</dbReference>
<evidence type="ECO:0000259" key="17">
    <source>
        <dbReference type="PROSITE" id="PS51217"/>
    </source>
</evidence>
<evidence type="ECO:0000313" key="21">
    <source>
        <dbReference type="Proteomes" id="UP000186547"/>
    </source>
</evidence>
<evidence type="ECO:0000256" key="7">
    <source>
        <dbReference type="ARBA" id="ARBA00022840"/>
    </source>
</evidence>
<dbReference type="Gene3D" id="3.40.50.300">
    <property type="entry name" value="P-loop containing nucleotide triphosphate hydrolases"/>
    <property type="match status" value="4"/>
</dbReference>
<dbReference type="eggNOG" id="arCOG00802">
    <property type="taxonomic scope" value="Archaea"/>
</dbReference>
<dbReference type="Proteomes" id="UP000011555">
    <property type="component" value="Unassembled WGS sequence"/>
</dbReference>
<dbReference type="PANTHER" id="PTHR11070:SF48">
    <property type="entry name" value="ATP-DEPENDENT HELICASE_NUCLEASE SUBUNIT A"/>
    <property type="match status" value="1"/>
</dbReference>
<dbReference type="GO" id="GO:0033202">
    <property type="term" value="C:DNA helicase complex"/>
    <property type="evidence" value="ECO:0007669"/>
    <property type="project" value="TreeGrafter"/>
</dbReference>
<keyword evidence="6" id="KW-0269">Exonuclease</keyword>
<feature type="region of interest" description="Disordered" evidence="15">
    <location>
        <begin position="1028"/>
        <end position="1049"/>
    </location>
</feature>
<organism evidence="19 20">
    <name type="scientific">Natronobacterium lacisalsi AJ5</name>
    <dbReference type="NCBI Taxonomy" id="358396"/>
    <lineage>
        <taxon>Archaea</taxon>
        <taxon>Methanobacteriati</taxon>
        <taxon>Methanobacteriota</taxon>
        <taxon>Stenosarchaea group</taxon>
        <taxon>Halobacteria</taxon>
        <taxon>Halobacteriales</taxon>
        <taxon>Natrialbaceae</taxon>
        <taxon>Natronobacterium</taxon>
    </lineage>
</organism>
<evidence type="ECO:0000313" key="18">
    <source>
        <dbReference type="EMBL" id="APX00173.1"/>
    </source>
</evidence>
<keyword evidence="7 14" id="KW-0067">ATP-binding</keyword>
<dbReference type="SUPFAM" id="SSF52540">
    <property type="entry name" value="P-loop containing nucleoside triphosphate hydrolases"/>
    <property type="match status" value="1"/>
</dbReference>
<evidence type="ECO:0000259" key="16">
    <source>
        <dbReference type="PROSITE" id="PS51198"/>
    </source>
</evidence>
<dbReference type="EMBL" id="AOLZ01000070">
    <property type="protein sequence ID" value="EMA29304.1"/>
    <property type="molecule type" value="Genomic_DNA"/>
</dbReference>
<evidence type="ECO:0000256" key="14">
    <source>
        <dbReference type="PROSITE-ProRule" id="PRU00560"/>
    </source>
</evidence>
<evidence type="ECO:0000256" key="13">
    <source>
        <dbReference type="ARBA" id="ARBA00048988"/>
    </source>
</evidence>
<dbReference type="GO" id="GO:0005829">
    <property type="term" value="C:cytosol"/>
    <property type="evidence" value="ECO:0007669"/>
    <property type="project" value="TreeGrafter"/>
</dbReference>
<dbReference type="KEGG" id="hlc:CHINAEXTREME20370"/>
<feature type="region of interest" description="Disordered" evidence="15">
    <location>
        <begin position="965"/>
        <end position="1014"/>
    </location>
</feature>
<keyword evidence="2 14" id="KW-0547">Nucleotide-binding</keyword>
<keyword evidence="3" id="KW-0227">DNA damage</keyword>
<proteinExistence type="predicted"/>
<dbReference type="InterPro" id="IPR011604">
    <property type="entry name" value="PDDEXK-like_dom_sf"/>
</dbReference>
<reference evidence="18 21" key="1">
    <citation type="journal article" date="2011" name="J. Bacteriol.">
        <title>Genome sequence of Halobiforma lacisalsi AJ5, an extremely halophilic archaeon which harbors a bop gene.</title>
        <authorList>
            <person name="Jiang X."/>
            <person name="Wang S."/>
            <person name="Cheng H."/>
            <person name="Huo Y."/>
            <person name="Zhang X."/>
            <person name="Zhu X."/>
            <person name="Han X."/>
            <person name="Ni P."/>
            <person name="Wu M."/>
        </authorList>
    </citation>
    <scope>NUCLEOTIDE SEQUENCE [LARGE SCALE GENOMIC DNA]</scope>
    <source>
        <strain evidence="18 21">AJ5</strain>
        <plasmid evidence="21">phlaj5i</plasmid>
        <plasmid evidence="18">pHLAJ5I</plasmid>
    </source>
</reference>
<feature type="binding site" evidence="14">
    <location>
        <begin position="36"/>
        <end position="43"/>
    </location>
    <ligand>
        <name>ATP</name>
        <dbReference type="ChEBI" id="CHEBI:30616"/>
    </ligand>
</feature>
<dbReference type="Pfam" id="PF13361">
    <property type="entry name" value="UvrD_C"/>
    <property type="match status" value="1"/>
</dbReference>
<evidence type="ECO:0000256" key="9">
    <source>
        <dbReference type="ARBA" id="ARBA00023204"/>
    </source>
</evidence>
<feature type="domain" description="UvrD-like helicase C-terminal" evidence="17">
    <location>
        <begin position="540"/>
        <end position="826"/>
    </location>
</feature>
<evidence type="ECO:0000256" key="10">
    <source>
        <dbReference type="ARBA" id="ARBA00023235"/>
    </source>
</evidence>
<keyword evidence="10" id="KW-0413">Isomerase</keyword>
<comment type="catalytic activity">
    <reaction evidence="13">
        <text>ATP + H2O = ADP + phosphate + H(+)</text>
        <dbReference type="Rhea" id="RHEA:13065"/>
        <dbReference type="ChEBI" id="CHEBI:15377"/>
        <dbReference type="ChEBI" id="CHEBI:15378"/>
        <dbReference type="ChEBI" id="CHEBI:30616"/>
        <dbReference type="ChEBI" id="CHEBI:43474"/>
        <dbReference type="ChEBI" id="CHEBI:456216"/>
        <dbReference type="EC" id="5.6.2.4"/>
    </reaction>
</comment>
<keyword evidence="5 14" id="KW-0347">Helicase</keyword>
<dbReference type="EMBL" id="CP019286">
    <property type="protein sequence ID" value="APX00173.1"/>
    <property type="molecule type" value="Genomic_DNA"/>
</dbReference>
<evidence type="ECO:0000256" key="12">
    <source>
        <dbReference type="ARBA" id="ARBA00034808"/>
    </source>
</evidence>
<evidence type="ECO:0000313" key="19">
    <source>
        <dbReference type="EMBL" id="EMA29304.1"/>
    </source>
</evidence>
<dbReference type="PROSITE" id="PS51198">
    <property type="entry name" value="UVRD_HELICASE_ATP_BIND"/>
    <property type="match status" value="1"/>
</dbReference>
<keyword evidence="18" id="KW-0614">Plasmid</keyword>